<gene>
    <name evidence="2" type="ORF">O0R46_04250</name>
</gene>
<feature type="transmembrane region" description="Helical" evidence="1">
    <location>
        <begin position="123"/>
        <end position="140"/>
    </location>
</feature>
<feature type="transmembrane region" description="Helical" evidence="1">
    <location>
        <begin position="95"/>
        <end position="111"/>
    </location>
</feature>
<evidence type="ECO:0000313" key="3">
    <source>
        <dbReference type="Proteomes" id="UP001164187"/>
    </source>
</evidence>
<feature type="transmembrane region" description="Helical" evidence="1">
    <location>
        <begin position="12"/>
        <end position="28"/>
    </location>
</feature>
<evidence type="ECO:0000313" key="2">
    <source>
        <dbReference type="EMBL" id="WAW15666.1"/>
    </source>
</evidence>
<keyword evidence="1" id="KW-0812">Transmembrane</keyword>
<keyword evidence="1" id="KW-1133">Transmembrane helix</keyword>
<protein>
    <submittedName>
        <fullName evidence="2">Uncharacterized protein</fullName>
    </submittedName>
</protein>
<keyword evidence="1" id="KW-0472">Membrane</keyword>
<dbReference type="EMBL" id="CP114052">
    <property type="protein sequence ID" value="WAW15666.1"/>
    <property type="molecule type" value="Genomic_DNA"/>
</dbReference>
<proteinExistence type="predicted"/>
<sequence>MFRVEKNKILEFYFRIITVLFWPLYWYKWTLITTANYNQILFDIYFSLACPFIFLLFIDMIIYKSNKKYFFLFKLISVATYIVSLYNFMIYPAEISLLYAKIITCILLMHISIKLKKIEKNDIGIVGIFTSALILTFTYFY</sequence>
<keyword evidence="3" id="KW-1185">Reference proteome</keyword>
<dbReference type="RefSeq" id="WP_269312343.1">
    <property type="nucleotide sequence ID" value="NZ_CP114052.1"/>
</dbReference>
<reference evidence="2" key="1">
    <citation type="submission" date="2022-12" db="EMBL/GenBank/DDBJ databases">
        <title>Peptostreptococcus.</title>
        <authorList>
            <person name="Lee S.H."/>
        </authorList>
    </citation>
    <scope>NUCLEOTIDE SEQUENCE</scope>
    <source>
        <strain evidence="2">CBA3647</strain>
    </source>
</reference>
<evidence type="ECO:0000256" key="1">
    <source>
        <dbReference type="SAM" id="Phobius"/>
    </source>
</evidence>
<dbReference type="Proteomes" id="UP001164187">
    <property type="component" value="Chromosome"/>
</dbReference>
<organism evidence="2 3">
    <name type="scientific">Peptostreptococcus equinus</name>
    <dbReference type="NCBI Taxonomy" id="3003601"/>
    <lineage>
        <taxon>Bacteria</taxon>
        <taxon>Bacillati</taxon>
        <taxon>Bacillota</taxon>
        <taxon>Clostridia</taxon>
        <taxon>Peptostreptococcales</taxon>
        <taxon>Peptostreptococcaceae</taxon>
        <taxon>Peptostreptococcus</taxon>
    </lineage>
</organism>
<feature type="transmembrane region" description="Helical" evidence="1">
    <location>
        <begin position="69"/>
        <end position="89"/>
    </location>
</feature>
<feature type="transmembrane region" description="Helical" evidence="1">
    <location>
        <begin position="40"/>
        <end position="62"/>
    </location>
</feature>
<name>A0ABY7JS46_9FIRM</name>
<accession>A0ABY7JS46</accession>